<accession>I0H8U7</accession>
<dbReference type="Pfam" id="PF03466">
    <property type="entry name" value="LysR_substrate"/>
    <property type="match status" value="1"/>
</dbReference>
<evidence type="ECO:0000313" key="6">
    <source>
        <dbReference type="EMBL" id="BAL89434.1"/>
    </source>
</evidence>
<dbReference type="KEGG" id="ams:AMIS_42140"/>
<dbReference type="GO" id="GO:0003700">
    <property type="term" value="F:DNA-binding transcription factor activity"/>
    <property type="evidence" value="ECO:0007669"/>
    <property type="project" value="InterPro"/>
</dbReference>
<keyword evidence="2" id="KW-0805">Transcription regulation</keyword>
<dbReference type="GO" id="GO:0000976">
    <property type="term" value="F:transcription cis-regulatory region binding"/>
    <property type="evidence" value="ECO:0007669"/>
    <property type="project" value="TreeGrafter"/>
</dbReference>
<dbReference type="eggNOG" id="COG0583">
    <property type="taxonomic scope" value="Bacteria"/>
</dbReference>
<keyword evidence="7" id="KW-1185">Reference proteome</keyword>
<evidence type="ECO:0000256" key="4">
    <source>
        <dbReference type="ARBA" id="ARBA00023163"/>
    </source>
</evidence>
<dbReference type="PANTHER" id="PTHR30126">
    <property type="entry name" value="HTH-TYPE TRANSCRIPTIONAL REGULATOR"/>
    <property type="match status" value="1"/>
</dbReference>
<reference evidence="6 7" key="1">
    <citation type="submission" date="2012-02" db="EMBL/GenBank/DDBJ databases">
        <title>Complete genome sequence of Actinoplanes missouriensis 431 (= NBRC 102363).</title>
        <authorList>
            <person name="Ohnishi Y."/>
            <person name="Ishikawa J."/>
            <person name="Sekine M."/>
            <person name="Hosoyama A."/>
            <person name="Harada T."/>
            <person name="Narita H."/>
            <person name="Hata T."/>
            <person name="Konno Y."/>
            <person name="Tutikane K."/>
            <person name="Fujita N."/>
            <person name="Horinouchi S."/>
            <person name="Hayakawa M."/>
        </authorList>
    </citation>
    <scope>NUCLEOTIDE SEQUENCE [LARGE SCALE GENOMIC DNA]</scope>
    <source>
        <strain evidence="7">ATCC 14538 / DSM 43046 / CBS 188.64 / JCM 3121 / NBRC 102363 / NCIMB 12654 / NRRL B-3342 / UNCC 431</strain>
    </source>
</reference>
<dbReference type="InterPro" id="IPR000847">
    <property type="entry name" value="LysR_HTH_N"/>
</dbReference>
<feature type="domain" description="HTH lysR-type" evidence="5">
    <location>
        <begin position="8"/>
        <end position="65"/>
    </location>
</feature>
<dbReference type="SUPFAM" id="SSF53850">
    <property type="entry name" value="Periplasmic binding protein-like II"/>
    <property type="match status" value="1"/>
</dbReference>
<protein>
    <submittedName>
        <fullName evidence="6">Putative LysR-family transcriptional regulator</fullName>
    </submittedName>
</protein>
<dbReference type="OrthoDB" id="9808620at2"/>
<evidence type="ECO:0000256" key="3">
    <source>
        <dbReference type="ARBA" id="ARBA00023125"/>
    </source>
</evidence>
<sequence>MTLSPRMPDLAALEILLAVARTGSVSAAAREAGLSQQAVSARLAALESRTGVRLATRTPRGARLTPQGAVVVEWADRLLQLAAEVDAGLAALREDSRSTLRVSASLTVAEHLLPGWLVGLSADAARRGQTPIRVVLTATNSDHVIEQVETNQADLGFIEGPTVPRGLRSRIVGHDELVLVVPPGHPWARRRAPVTAGELAAAGLVTREPGSGTRDYLTAALREALGDGVRQAAPVLELSTAAAVRAAVLAGAAPAVVSRLAAGDDLRAGRLRHVPLEGLRLERDLRAIWTGPRVPPPGALRALLTHIGAPSA</sequence>
<evidence type="ECO:0000259" key="5">
    <source>
        <dbReference type="PROSITE" id="PS50931"/>
    </source>
</evidence>
<dbReference type="Proteomes" id="UP000007882">
    <property type="component" value="Chromosome"/>
</dbReference>
<keyword evidence="4" id="KW-0804">Transcription</keyword>
<dbReference type="STRING" id="512565.AMIS_42140"/>
<dbReference type="Gene3D" id="1.10.10.10">
    <property type="entry name" value="Winged helix-like DNA-binding domain superfamily/Winged helix DNA-binding domain"/>
    <property type="match status" value="1"/>
</dbReference>
<dbReference type="PROSITE" id="PS50931">
    <property type="entry name" value="HTH_LYSR"/>
    <property type="match status" value="1"/>
</dbReference>
<comment type="similarity">
    <text evidence="1">Belongs to the LysR transcriptional regulatory family.</text>
</comment>
<dbReference type="AlphaFoldDB" id="I0H8U7"/>
<dbReference type="Gene3D" id="3.40.190.10">
    <property type="entry name" value="Periplasmic binding protein-like II"/>
    <property type="match status" value="2"/>
</dbReference>
<proteinExistence type="inferred from homology"/>
<evidence type="ECO:0000313" key="7">
    <source>
        <dbReference type="Proteomes" id="UP000007882"/>
    </source>
</evidence>
<dbReference type="InterPro" id="IPR005119">
    <property type="entry name" value="LysR_subst-bd"/>
</dbReference>
<dbReference type="SUPFAM" id="SSF46785">
    <property type="entry name" value="Winged helix' DNA-binding domain"/>
    <property type="match status" value="1"/>
</dbReference>
<dbReference type="PANTHER" id="PTHR30126:SF39">
    <property type="entry name" value="HTH-TYPE TRANSCRIPTIONAL REGULATOR CYSL"/>
    <property type="match status" value="1"/>
</dbReference>
<dbReference type="PATRIC" id="fig|512565.3.peg.4197"/>
<gene>
    <name evidence="6" type="ordered locus">AMIS_42140</name>
</gene>
<keyword evidence="3" id="KW-0238">DNA-binding</keyword>
<dbReference type="Pfam" id="PF00126">
    <property type="entry name" value="HTH_1"/>
    <property type="match status" value="1"/>
</dbReference>
<organism evidence="6 7">
    <name type="scientific">Actinoplanes missouriensis (strain ATCC 14538 / DSM 43046 / CBS 188.64 / JCM 3121 / NBRC 102363 / NCIMB 12654 / NRRL B-3342 / UNCC 431)</name>
    <dbReference type="NCBI Taxonomy" id="512565"/>
    <lineage>
        <taxon>Bacteria</taxon>
        <taxon>Bacillati</taxon>
        <taxon>Actinomycetota</taxon>
        <taxon>Actinomycetes</taxon>
        <taxon>Micromonosporales</taxon>
        <taxon>Micromonosporaceae</taxon>
        <taxon>Actinoplanes</taxon>
    </lineage>
</organism>
<dbReference type="EMBL" id="AP012319">
    <property type="protein sequence ID" value="BAL89434.1"/>
    <property type="molecule type" value="Genomic_DNA"/>
</dbReference>
<dbReference type="HOGENOM" id="CLU_039613_6_1_11"/>
<dbReference type="InterPro" id="IPR036388">
    <property type="entry name" value="WH-like_DNA-bd_sf"/>
</dbReference>
<dbReference type="RefSeq" id="WP_014444328.1">
    <property type="nucleotide sequence ID" value="NC_017093.1"/>
</dbReference>
<evidence type="ECO:0000256" key="2">
    <source>
        <dbReference type="ARBA" id="ARBA00023015"/>
    </source>
</evidence>
<dbReference type="InterPro" id="IPR036390">
    <property type="entry name" value="WH_DNA-bd_sf"/>
</dbReference>
<name>I0H8U7_ACTM4</name>
<evidence type="ECO:0000256" key="1">
    <source>
        <dbReference type="ARBA" id="ARBA00009437"/>
    </source>
</evidence>